<comment type="caution">
    <text evidence="2">The sequence shown here is derived from an EMBL/GenBank/DDBJ whole genome shotgun (WGS) entry which is preliminary data.</text>
</comment>
<feature type="non-terminal residue" evidence="2">
    <location>
        <position position="1"/>
    </location>
</feature>
<dbReference type="PANTHER" id="PTHR30399">
    <property type="entry name" value="UNCHARACTERIZED PROTEIN YGJP"/>
    <property type="match status" value="1"/>
</dbReference>
<sequence>RASRVCRHVDGIVEGMSSQLSLWSEQDLGWSVRESQRARRMVVRVFHTGRVEVVVPLRTPPRLIEGFLARHRSWIERKRAEARRTAAPPEPFPPLAIELLACAERWRVHLAGGGGPVRVRAAGELLTVGGDAGNRVAVRLALRRWLQERAQAVLAPALDACARELGFCYARMVVRCQRTRWGSCSARGTISLNGCLLFLPPDVVRYLMIHELAHTRHMNHSARFWQCVARYCPDYRRLDRALLQGWRHVPAWVFGEGAA</sequence>
<feature type="domain" description="YgjP-like metallopeptidase" evidence="1">
    <location>
        <begin position="39"/>
        <end position="242"/>
    </location>
</feature>
<proteinExistence type="predicted"/>
<keyword evidence="2" id="KW-0645">Protease</keyword>
<dbReference type="GO" id="GO:0006508">
    <property type="term" value="P:proteolysis"/>
    <property type="evidence" value="ECO:0007669"/>
    <property type="project" value="UniProtKB-KW"/>
</dbReference>
<dbReference type="CDD" id="cd07344">
    <property type="entry name" value="M48_yhfN_like"/>
    <property type="match status" value="1"/>
</dbReference>
<reference evidence="2" key="1">
    <citation type="submission" date="2013-08" db="EMBL/GenBank/DDBJ databases">
        <authorList>
            <person name="Mendez C."/>
            <person name="Richter M."/>
            <person name="Ferrer M."/>
            <person name="Sanchez J."/>
        </authorList>
    </citation>
    <scope>NUCLEOTIDE SEQUENCE</scope>
</reference>
<dbReference type="EMBL" id="AUZZ01007955">
    <property type="protein sequence ID" value="EQD40425.1"/>
    <property type="molecule type" value="Genomic_DNA"/>
</dbReference>
<dbReference type="Gene3D" id="3.30.2010.10">
    <property type="entry name" value="Metalloproteases ('zincins'), catalytic domain"/>
    <property type="match status" value="1"/>
</dbReference>
<evidence type="ECO:0000313" key="2">
    <source>
        <dbReference type="EMBL" id="EQD40425.1"/>
    </source>
</evidence>
<gene>
    <name evidence="2" type="ORF">B2A_11033</name>
</gene>
<dbReference type="InterPro" id="IPR002725">
    <property type="entry name" value="YgjP-like_metallopeptidase"/>
</dbReference>
<protein>
    <submittedName>
        <fullName evidence="2">Zinc protease</fullName>
    </submittedName>
</protein>
<dbReference type="InterPro" id="IPR053136">
    <property type="entry name" value="UTP_pyrophosphatase-like"/>
</dbReference>
<dbReference type="PANTHER" id="PTHR30399:SF1">
    <property type="entry name" value="UTP PYROPHOSPHATASE"/>
    <property type="match status" value="1"/>
</dbReference>
<keyword evidence="2" id="KW-0378">Hydrolase</keyword>
<dbReference type="Pfam" id="PF01863">
    <property type="entry name" value="YgjP-like"/>
    <property type="match status" value="1"/>
</dbReference>
<name>T1AES0_9ZZZZ</name>
<accession>T1AES0</accession>
<dbReference type="GO" id="GO:0008233">
    <property type="term" value="F:peptidase activity"/>
    <property type="evidence" value="ECO:0007669"/>
    <property type="project" value="UniProtKB-KW"/>
</dbReference>
<dbReference type="AlphaFoldDB" id="T1AES0"/>
<evidence type="ECO:0000259" key="1">
    <source>
        <dbReference type="Pfam" id="PF01863"/>
    </source>
</evidence>
<organism evidence="2">
    <name type="scientific">mine drainage metagenome</name>
    <dbReference type="NCBI Taxonomy" id="410659"/>
    <lineage>
        <taxon>unclassified sequences</taxon>
        <taxon>metagenomes</taxon>
        <taxon>ecological metagenomes</taxon>
    </lineage>
</organism>
<reference evidence="2" key="2">
    <citation type="journal article" date="2014" name="ISME J.">
        <title>Microbial stratification in low pH oxic and suboxic macroscopic growths along an acid mine drainage.</title>
        <authorList>
            <person name="Mendez-Garcia C."/>
            <person name="Mesa V."/>
            <person name="Sprenger R.R."/>
            <person name="Richter M."/>
            <person name="Diez M.S."/>
            <person name="Solano J."/>
            <person name="Bargiela R."/>
            <person name="Golyshina O.V."/>
            <person name="Manteca A."/>
            <person name="Ramos J.L."/>
            <person name="Gallego J.R."/>
            <person name="Llorente I."/>
            <person name="Martins Dos Santos V.A."/>
            <person name="Jensen O.N."/>
            <person name="Pelaez A.I."/>
            <person name="Sanchez J."/>
            <person name="Ferrer M."/>
        </authorList>
    </citation>
    <scope>NUCLEOTIDE SEQUENCE</scope>
</reference>